<comment type="caution">
    <text evidence="2">The sequence shown here is derived from an EMBL/GenBank/DDBJ whole genome shotgun (WGS) entry which is preliminary data.</text>
</comment>
<name>A0A5J4RMB4_9ZZZZ</name>
<feature type="non-terminal residue" evidence="2">
    <location>
        <position position="155"/>
    </location>
</feature>
<dbReference type="AlphaFoldDB" id="A0A5J4RMB4"/>
<proteinExistence type="predicted"/>
<dbReference type="Pfam" id="PF16400">
    <property type="entry name" value="DUF5008"/>
    <property type="match status" value="1"/>
</dbReference>
<dbReference type="PROSITE" id="PS51257">
    <property type="entry name" value="PROKAR_LIPOPROTEIN"/>
    <property type="match status" value="1"/>
</dbReference>
<dbReference type="EMBL" id="SNRY01000960">
    <property type="protein sequence ID" value="KAA6334789.1"/>
    <property type="molecule type" value="Genomic_DNA"/>
</dbReference>
<evidence type="ECO:0000259" key="1">
    <source>
        <dbReference type="Pfam" id="PF16400"/>
    </source>
</evidence>
<gene>
    <name evidence="2" type="ORF">EZS27_016917</name>
</gene>
<feature type="domain" description="DUF5008" evidence="1">
    <location>
        <begin position="25"/>
        <end position="136"/>
    </location>
</feature>
<dbReference type="InterPro" id="IPR032175">
    <property type="entry name" value="DUF5008"/>
</dbReference>
<accession>A0A5J4RMB4</accession>
<reference evidence="2" key="1">
    <citation type="submission" date="2019-03" db="EMBL/GenBank/DDBJ databases">
        <title>Single cell metagenomics reveals metabolic interactions within the superorganism composed of flagellate Streblomastix strix and complex community of Bacteroidetes bacteria on its surface.</title>
        <authorList>
            <person name="Treitli S.C."/>
            <person name="Kolisko M."/>
            <person name="Husnik F."/>
            <person name="Keeling P."/>
            <person name="Hampl V."/>
        </authorList>
    </citation>
    <scope>NUCLEOTIDE SEQUENCE</scope>
    <source>
        <strain evidence="2">STM</strain>
    </source>
</reference>
<protein>
    <recommendedName>
        <fullName evidence="1">DUF5008 domain-containing protein</fullName>
    </recommendedName>
</protein>
<sequence length="155" mass="17105">MSVRSIKLNSMIIFILFILLINLFSGCDSSENEITEDPYAGGRPASDIRFTANALPSPESGYPGDTVVFKITGLLRWYHDDPAAETGEADFDFYIADEKTKVVKVTDTAISVIVPENVSSGISHILLRGQEVFYGPKFTVKGNITVDKDYYLQQG</sequence>
<evidence type="ECO:0000313" key="2">
    <source>
        <dbReference type="EMBL" id="KAA6334789.1"/>
    </source>
</evidence>
<organism evidence="2">
    <name type="scientific">termite gut metagenome</name>
    <dbReference type="NCBI Taxonomy" id="433724"/>
    <lineage>
        <taxon>unclassified sequences</taxon>
        <taxon>metagenomes</taxon>
        <taxon>organismal metagenomes</taxon>
    </lineage>
</organism>